<sequence>PTNISVSNSCLEAFSALKKRKLKYIIYKLNDSSDEIVVDKTSSDTNYDTFIKDLPETECRWAVYNLEYEEGERMGNAILLIVWSPEVISTRNKMLCASSAGVVRNALGGIDATVRAFYIDELDYGIVLDAARSMN</sequence>
<organism evidence="1 2">
    <name type="scientific">Linderina macrospora</name>
    <dbReference type="NCBI Taxonomy" id="4868"/>
    <lineage>
        <taxon>Eukaryota</taxon>
        <taxon>Fungi</taxon>
        <taxon>Fungi incertae sedis</taxon>
        <taxon>Zoopagomycota</taxon>
        <taxon>Kickxellomycotina</taxon>
        <taxon>Kickxellomycetes</taxon>
        <taxon>Kickxellales</taxon>
        <taxon>Kickxellaceae</taxon>
        <taxon>Linderina</taxon>
    </lineage>
</organism>
<proteinExistence type="predicted"/>
<dbReference type="EMBL" id="JANBPW010006812">
    <property type="protein sequence ID" value="KAJ1927350.1"/>
    <property type="molecule type" value="Genomic_DNA"/>
</dbReference>
<protein>
    <submittedName>
        <fullName evidence="1">Cofilin</fullName>
    </submittedName>
</protein>
<accession>A0ACC1IXS8</accession>
<evidence type="ECO:0000313" key="2">
    <source>
        <dbReference type="Proteomes" id="UP001150603"/>
    </source>
</evidence>
<dbReference type="Proteomes" id="UP001150603">
    <property type="component" value="Unassembled WGS sequence"/>
</dbReference>
<name>A0ACC1IXS8_9FUNG</name>
<comment type="caution">
    <text evidence="1">The sequence shown here is derived from an EMBL/GenBank/DDBJ whole genome shotgun (WGS) entry which is preliminary data.</text>
</comment>
<reference evidence="1" key="1">
    <citation type="submission" date="2022-07" db="EMBL/GenBank/DDBJ databases">
        <title>Phylogenomic reconstructions and comparative analyses of Kickxellomycotina fungi.</title>
        <authorList>
            <person name="Reynolds N.K."/>
            <person name="Stajich J.E."/>
            <person name="Barry K."/>
            <person name="Grigoriev I.V."/>
            <person name="Crous P."/>
            <person name="Smith M.E."/>
        </authorList>
    </citation>
    <scope>NUCLEOTIDE SEQUENCE</scope>
    <source>
        <strain evidence="1">NRRL 5244</strain>
    </source>
</reference>
<gene>
    <name evidence="1" type="primary">COF1_3</name>
    <name evidence="1" type="ORF">FBU59_007228</name>
</gene>
<evidence type="ECO:0000313" key="1">
    <source>
        <dbReference type="EMBL" id="KAJ1927350.1"/>
    </source>
</evidence>
<feature type="non-terminal residue" evidence="1">
    <location>
        <position position="1"/>
    </location>
</feature>
<keyword evidence="2" id="KW-1185">Reference proteome</keyword>